<dbReference type="EMBL" id="FRAU01000012">
    <property type="protein sequence ID" value="SHL08585.1"/>
    <property type="molecule type" value="Genomic_DNA"/>
</dbReference>
<keyword evidence="3" id="KW-1185">Reference proteome</keyword>
<accession>A0A1M6XS02</accession>
<reference evidence="3" key="1">
    <citation type="submission" date="2016-11" db="EMBL/GenBank/DDBJ databases">
        <authorList>
            <person name="Varghese N."/>
            <person name="Submissions S."/>
        </authorList>
    </citation>
    <scope>NUCLEOTIDE SEQUENCE [LARGE SCALE GENOMIC DNA]</scope>
    <source>
        <strain evidence="3">DSM 22212</strain>
    </source>
</reference>
<dbReference type="Gene3D" id="2.120.10.30">
    <property type="entry name" value="TolB, C-terminal domain"/>
    <property type="match status" value="1"/>
</dbReference>
<dbReference type="SUPFAM" id="SSF63829">
    <property type="entry name" value="Calcium-dependent phosphotriesterase"/>
    <property type="match status" value="1"/>
</dbReference>
<dbReference type="STRING" id="633813.SAMN04488087_2683"/>
<sequence length="350" mass="39829">MKVFPVTVVCLLFTITAQAQDISDVIEWIEEITLEEKDNFWIINPYVTIDPEGGFLVADRDRVCAYTRSGKMKVCFGESGAPGAPGTLQSPDEPVRVSSGHILVPEVTTGNVSVFDSEGNFVKRYSRIIQGPVFLRNLPLENKVLVIGLVEINRGTRPRLLHVFEIEQGRIVQSFFSAPVALGDYGGLLYTIAPLAVADVRDRTIVAAFALFDELYFFDLNGNLKKKILLSLPHFRKVKQPEKEIASREEWFEFLKTFSTMNDIFWLNEKVILIQYTDTIDLQRRAVRWNLAAVTLEGKLLFDLRDTPRLFAVDGQRGEMFFSHPAHETENYWMVGRLKPEVLRAADLWP</sequence>
<keyword evidence="1" id="KW-0732">Signal</keyword>
<dbReference type="Proteomes" id="UP000185812">
    <property type="component" value="Unassembled WGS sequence"/>
</dbReference>
<proteinExistence type="predicted"/>
<dbReference type="AlphaFoldDB" id="A0A1M6XS02"/>
<dbReference type="OrthoDB" id="791543at2"/>
<feature type="signal peptide" evidence="1">
    <location>
        <begin position="1"/>
        <end position="19"/>
    </location>
</feature>
<protein>
    <recommendedName>
        <fullName evidence="4">6-bladed beta-propeller protein</fullName>
    </recommendedName>
</protein>
<dbReference type="InterPro" id="IPR011042">
    <property type="entry name" value="6-blade_b-propeller_TolB-like"/>
</dbReference>
<evidence type="ECO:0000313" key="2">
    <source>
        <dbReference type="EMBL" id="SHL08585.1"/>
    </source>
</evidence>
<dbReference type="RefSeq" id="WP_072716480.1">
    <property type="nucleotide sequence ID" value="NZ_FRAU01000012.1"/>
</dbReference>
<evidence type="ECO:0000256" key="1">
    <source>
        <dbReference type="SAM" id="SignalP"/>
    </source>
</evidence>
<name>A0A1M6XS02_9BACT</name>
<evidence type="ECO:0008006" key="4">
    <source>
        <dbReference type="Google" id="ProtNLM"/>
    </source>
</evidence>
<feature type="chain" id="PRO_5012116114" description="6-bladed beta-propeller protein" evidence="1">
    <location>
        <begin position="20"/>
        <end position="350"/>
    </location>
</feature>
<evidence type="ECO:0000313" key="3">
    <source>
        <dbReference type="Proteomes" id="UP000185812"/>
    </source>
</evidence>
<gene>
    <name evidence="2" type="ORF">SAMN04488087_2683</name>
</gene>
<organism evidence="2 3">
    <name type="scientific">Rhodothermus profundi</name>
    <dbReference type="NCBI Taxonomy" id="633813"/>
    <lineage>
        <taxon>Bacteria</taxon>
        <taxon>Pseudomonadati</taxon>
        <taxon>Rhodothermota</taxon>
        <taxon>Rhodothermia</taxon>
        <taxon>Rhodothermales</taxon>
        <taxon>Rhodothermaceae</taxon>
        <taxon>Rhodothermus</taxon>
    </lineage>
</organism>